<dbReference type="Proteomes" id="UP001550378">
    <property type="component" value="Unassembled WGS sequence"/>
</dbReference>
<accession>A0ABV2WE42</accession>
<protein>
    <submittedName>
        <fullName evidence="2">DUF5133 domain-containing protein</fullName>
    </submittedName>
</protein>
<sequence>MPDPRHLRVALARFADVRITLLHREDPGLRRELEEISQALCAMTGTATIDDALPAADAMLARSSRRRPAPAGGAAAAGMVTAA</sequence>
<evidence type="ECO:0000256" key="1">
    <source>
        <dbReference type="SAM" id="MobiDB-lite"/>
    </source>
</evidence>
<dbReference type="EMBL" id="JBEXZR010000038">
    <property type="protein sequence ID" value="MEU0711624.1"/>
    <property type="molecule type" value="Genomic_DNA"/>
</dbReference>
<dbReference type="RefSeq" id="WP_359806863.1">
    <property type="nucleotide sequence ID" value="NZ_JBEXZO010000006.1"/>
</dbReference>
<organism evidence="2 3">
    <name type="scientific">Streptomyces lavendulocolor</name>
    <dbReference type="NCBI Taxonomy" id="67316"/>
    <lineage>
        <taxon>Bacteria</taxon>
        <taxon>Bacillati</taxon>
        <taxon>Actinomycetota</taxon>
        <taxon>Actinomycetes</taxon>
        <taxon>Kitasatosporales</taxon>
        <taxon>Streptomycetaceae</taxon>
        <taxon>Streptomyces</taxon>
    </lineage>
</organism>
<gene>
    <name evidence="2" type="ORF">ABZ508_30115</name>
</gene>
<name>A0ABV2WE42_9ACTN</name>
<dbReference type="Pfam" id="PF17196">
    <property type="entry name" value="DUF5133"/>
    <property type="match status" value="1"/>
</dbReference>
<feature type="compositionally biased region" description="Low complexity" evidence="1">
    <location>
        <begin position="69"/>
        <end position="83"/>
    </location>
</feature>
<reference evidence="2 3" key="1">
    <citation type="submission" date="2024-06" db="EMBL/GenBank/DDBJ databases">
        <title>The Natural Products Discovery Center: Release of the First 8490 Sequenced Strains for Exploring Actinobacteria Biosynthetic Diversity.</title>
        <authorList>
            <person name="Kalkreuter E."/>
            <person name="Kautsar S.A."/>
            <person name="Yang D."/>
            <person name="Bader C.D."/>
            <person name="Teijaro C.N."/>
            <person name="Fluegel L."/>
            <person name="Davis C.M."/>
            <person name="Simpson J.R."/>
            <person name="Lauterbach L."/>
            <person name="Steele A.D."/>
            <person name="Gui C."/>
            <person name="Meng S."/>
            <person name="Li G."/>
            <person name="Viehrig K."/>
            <person name="Ye F."/>
            <person name="Su P."/>
            <person name="Kiefer A.F."/>
            <person name="Nichols A."/>
            <person name="Cepeda A.J."/>
            <person name="Yan W."/>
            <person name="Fan B."/>
            <person name="Jiang Y."/>
            <person name="Adhikari A."/>
            <person name="Zheng C.-J."/>
            <person name="Schuster L."/>
            <person name="Cowan T.M."/>
            <person name="Smanski M.J."/>
            <person name="Chevrette M.G."/>
            <person name="De Carvalho L.P.S."/>
            <person name="Shen B."/>
        </authorList>
    </citation>
    <scope>NUCLEOTIDE SEQUENCE [LARGE SCALE GENOMIC DNA]</scope>
    <source>
        <strain evidence="2 3">NPDC006337</strain>
    </source>
</reference>
<evidence type="ECO:0000313" key="2">
    <source>
        <dbReference type="EMBL" id="MEU0711624.1"/>
    </source>
</evidence>
<feature type="region of interest" description="Disordered" evidence="1">
    <location>
        <begin position="63"/>
        <end position="83"/>
    </location>
</feature>
<comment type="caution">
    <text evidence="2">The sequence shown here is derived from an EMBL/GenBank/DDBJ whole genome shotgun (WGS) entry which is preliminary data.</text>
</comment>
<proteinExistence type="predicted"/>
<keyword evidence="3" id="KW-1185">Reference proteome</keyword>
<evidence type="ECO:0000313" key="3">
    <source>
        <dbReference type="Proteomes" id="UP001550378"/>
    </source>
</evidence>
<dbReference type="InterPro" id="IPR033457">
    <property type="entry name" value="DUF5133"/>
</dbReference>